<feature type="transmembrane region" description="Helical" evidence="10">
    <location>
        <begin position="239"/>
        <end position="265"/>
    </location>
</feature>
<keyword evidence="5 10" id="KW-0812">Transmembrane</keyword>
<dbReference type="CDD" id="cd13131">
    <property type="entry name" value="MATE_NorM_like"/>
    <property type="match status" value="1"/>
</dbReference>
<organism evidence="11 12">
    <name type="scientific">Aequorivita echinoideorum</name>
    <dbReference type="NCBI Taxonomy" id="1549647"/>
    <lineage>
        <taxon>Bacteria</taxon>
        <taxon>Pseudomonadati</taxon>
        <taxon>Bacteroidota</taxon>
        <taxon>Flavobacteriia</taxon>
        <taxon>Flavobacteriales</taxon>
        <taxon>Flavobacteriaceae</taxon>
        <taxon>Aequorivita</taxon>
    </lineage>
</organism>
<feature type="transmembrane region" description="Helical" evidence="10">
    <location>
        <begin position="131"/>
        <end position="148"/>
    </location>
</feature>
<evidence type="ECO:0000256" key="10">
    <source>
        <dbReference type="SAM" id="Phobius"/>
    </source>
</evidence>
<evidence type="ECO:0000256" key="1">
    <source>
        <dbReference type="ARBA" id="ARBA00004651"/>
    </source>
</evidence>
<accession>A0ABS5S602</accession>
<feature type="transmembrane region" description="Helical" evidence="10">
    <location>
        <begin position="53"/>
        <end position="74"/>
    </location>
</feature>
<feature type="transmembrane region" description="Helical" evidence="10">
    <location>
        <begin position="160"/>
        <end position="179"/>
    </location>
</feature>
<keyword evidence="7" id="KW-0406">Ion transport</keyword>
<keyword evidence="4" id="KW-1003">Cell membrane</keyword>
<dbReference type="InterPro" id="IPR050222">
    <property type="entry name" value="MATE_MdtK"/>
</dbReference>
<evidence type="ECO:0000313" key="11">
    <source>
        <dbReference type="EMBL" id="MBT0608644.1"/>
    </source>
</evidence>
<dbReference type="RefSeq" id="WP_214113502.1">
    <property type="nucleotide sequence ID" value="NZ_JAHCTB010000004.1"/>
</dbReference>
<protein>
    <recommendedName>
        <fullName evidence="9">Multidrug-efflux transporter</fullName>
    </recommendedName>
</protein>
<dbReference type="PIRSF" id="PIRSF006603">
    <property type="entry name" value="DinF"/>
    <property type="match status" value="1"/>
</dbReference>
<dbReference type="InterPro" id="IPR048279">
    <property type="entry name" value="MdtK-like"/>
</dbReference>
<feature type="transmembrane region" description="Helical" evidence="10">
    <location>
        <begin position="277"/>
        <end position="298"/>
    </location>
</feature>
<feature type="transmembrane region" description="Helical" evidence="10">
    <location>
        <begin position="399"/>
        <end position="420"/>
    </location>
</feature>
<feature type="transmembrane region" description="Helical" evidence="10">
    <location>
        <begin position="319"/>
        <end position="341"/>
    </location>
</feature>
<feature type="transmembrane region" description="Helical" evidence="10">
    <location>
        <begin position="94"/>
        <end position="111"/>
    </location>
</feature>
<evidence type="ECO:0000256" key="7">
    <source>
        <dbReference type="ARBA" id="ARBA00023065"/>
    </source>
</evidence>
<sequence length="463" mass="50578">MALSDYTQEFKYNTKLAAPVILGMLGHTLVAFVDNVMVGQMGTAELAAVSLGNSFMFIAMSLGIGFSTAITPLVAEADGENNFEAGKSAFKHGLFLCTVLGIALVLIVFAAKPLMYVMGQPPEVVDLAMPYLNLVAISLLPLVVFQGFKQFSDGLSMTKYPMYATFAANIVNVILNYLFIFGKFGFPELGIVGAAIGTLASRVILVGYLWFLLAKNEKSKYFVTQIKIFNLAKPMLKKLINLGFPSAMQMFFEVAIFTCAIWLSGVLGKNPQAANQIALNLASMTFMVAMGFSVAAMIRVGNQKGLKNYVDLRRIAFSIVLLTTILAVIFALFFMVFNTALPKLYLDYDDPNLFADNYEVVSIASRLLIIAAVFQISDALQVVALGALRGLQDVKIPTIITFVAYWAIGFPIMYYLAIATNLGSEGLWYGLLAGLTASGAMLFVRFNYLSKKLIRRELEINAV</sequence>
<evidence type="ECO:0000256" key="2">
    <source>
        <dbReference type="ARBA" id="ARBA00022448"/>
    </source>
</evidence>
<comment type="caution">
    <text evidence="11">The sequence shown here is derived from an EMBL/GenBank/DDBJ whole genome shotgun (WGS) entry which is preliminary data.</text>
</comment>
<dbReference type="InterPro" id="IPR002528">
    <property type="entry name" value="MATE_fam"/>
</dbReference>
<evidence type="ECO:0000256" key="9">
    <source>
        <dbReference type="ARBA" id="ARBA00031636"/>
    </source>
</evidence>
<feature type="transmembrane region" description="Helical" evidence="10">
    <location>
        <begin position="361"/>
        <end position="387"/>
    </location>
</feature>
<evidence type="ECO:0000256" key="3">
    <source>
        <dbReference type="ARBA" id="ARBA00022449"/>
    </source>
</evidence>
<keyword evidence="2" id="KW-0813">Transport</keyword>
<dbReference type="PANTHER" id="PTHR43298">
    <property type="entry name" value="MULTIDRUG RESISTANCE PROTEIN NORM-RELATED"/>
    <property type="match status" value="1"/>
</dbReference>
<dbReference type="Proteomes" id="UP001297092">
    <property type="component" value="Unassembled WGS sequence"/>
</dbReference>
<evidence type="ECO:0000256" key="4">
    <source>
        <dbReference type="ARBA" id="ARBA00022475"/>
    </source>
</evidence>
<proteinExistence type="predicted"/>
<dbReference type="EMBL" id="JAHCTB010000004">
    <property type="protein sequence ID" value="MBT0608644.1"/>
    <property type="molecule type" value="Genomic_DNA"/>
</dbReference>
<keyword evidence="6 10" id="KW-1133">Transmembrane helix</keyword>
<keyword evidence="8 10" id="KW-0472">Membrane</keyword>
<evidence type="ECO:0000313" key="12">
    <source>
        <dbReference type="Proteomes" id="UP001297092"/>
    </source>
</evidence>
<keyword evidence="12" id="KW-1185">Reference proteome</keyword>
<evidence type="ECO:0000256" key="6">
    <source>
        <dbReference type="ARBA" id="ARBA00022989"/>
    </source>
</evidence>
<reference evidence="11 12" key="1">
    <citation type="submission" date="2021-05" db="EMBL/GenBank/DDBJ databases">
        <title>Aequorivita echinoideorum JCM 30378 genome.</title>
        <authorList>
            <person name="Zhang H."/>
            <person name="Li C."/>
        </authorList>
    </citation>
    <scope>NUCLEOTIDE SEQUENCE [LARGE SCALE GENOMIC DNA]</scope>
    <source>
        <strain evidence="11 12">JCM30378</strain>
    </source>
</reference>
<feature type="transmembrane region" description="Helical" evidence="10">
    <location>
        <begin position="426"/>
        <end position="446"/>
    </location>
</feature>
<evidence type="ECO:0000256" key="8">
    <source>
        <dbReference type="ARBA" id="ARBA00023136"/>
    </source>
</evidence>
<name>A0ABS5S602_9FLAO</name>
<dbReference type="NCBIfam" id="TIGR00797">
    <property type="entry name" value="matE"/>
    <property type="match status" value="1"/>
</dbReference>
<feature type="transmembrane region" description="Helical" evidence="10">
    <location>
        <begin position="191"/>
        <end position="213"/>
    </location>
</feature>
<feature type="transmembrane region" description="Helical" evidence="10">
    <location>
        <begin position="12"/>
        <end position="33"/>
    </location>
</feature>
<keyword evidence="3" id="KW-0050">Antiport</keyword>
<evidence type="ECO:0000256" key="5">
    <source>
        <dbReference type="ARBA" id="ARBA00022692"/>
    </source>
</evidence>
<dbReference type="PANTHER" id="PTHR43298:SF2">
    <property type="entry name" value="FMN_FAD EXPORTER YEEO-RELATED"/>
    <property type="match status" value="1"/>
</dbReference>
<comment type="subcellular location">
    <subcellularLocation>
        <location evidence="1">Cell membrane</location>
        <topology evidence="1">Multi-pass membrane protein</topology>
    </subcellularLocation>
</comment>
<gene>
    <name evidence="11" type="ORF">KIV10_10650</name>
</gene>
<dbReference type="Pfam" id="PF01554">
    <property type="entry name" value="MatE"/>
    <property type="match status" value="2"/>
</dbReference>